<dbReference type="OrthoDB" id="164902at2759"/>
<feature type="compositionally biased region" description="Polar residues" evidence="1">
    <location>
        <begin position="70"/>
        <end position="96"/>
    </location>
</feature>
<feature type="region of interest" description="Disordered" evidence="1">
    <location>
        <begin position="40"/>
        <end position="150"/>
    </location>
</feature>
<feature type="compositionally biased region" description="Acidic residues" evidence="1">
    <location>
        <begin position="128"/>
        <end position="139"/>
    </location>
</feature>
<evidence type="ECO:0000313" key="2">
    <source>
        <dbReference type="EMBL" id="GLB36402.1"/>
    </source>
</evidence>
<organism evidence="2 3">
    <name type="scientific">Lyophyllum shimeji</name>
    <name type="common">Hon-shimeji</name>
    <name type="synonym">Tricholoma shimeji</name>
    <dbReference type="NCBI Taxonomy" id="47721"/>
    <lineage>
        <taxon>Eukaryota</taxon>
        <taxon>Fungi</taxon>
        <taxon>Dikarya</taxon>
        <taxon>Basidiomycota</taxon>
        <taxon>Agaricomycotina</taxon>
        <taxon>Agaricomycetes</taxon>
        <taxon>Agaricomycetidae</taxon>
        <taxon>Agaricales</taxon>
        <taxon>Tricholomatineae</taxon>
        <taxon>Lyophyllaceae</taxon>
        <taxon>Lyophyllum</taxon>
    </lineage>
</organism>
<dbReference type="Proteomes" id="UP001063166">
    <property type="component" value="Unassembled WGS sequence"/>
</dbReference>
<gene>
    <name evidence="2" type="ORF">LshimejAT787_0306900</name>
</gene>
<comment type="caution">
    <text evidence="2">The sequence shown here is derived from an EMBL/GenBank/DDBJ whole genome shotgun (WGS) entry which is preliminary data.</text>
</comment>
<protein>
    <submittedName>
        <fullName evidence="2">Uncharacterized protein</fullName>
    </submittedName>
</protein>
<reference evidence="2" key="1">
    <citation type="submission" date="2022-07" db="EMBL/GenBank/DDBJ databases">
        <title>The genome of Lyophyllum shimeji provides insight into the initial evolution of ectomycorrhizal fungal genome.</title>
        <authorList>
            <person name="Kobayashi Y."/>
            <person name="Shibata T."/>
            <person name="Hirakawa H."/>
            <person name="Shigenobu S."/>
            <person name="Nishiyama T."/>
            <person name="Yamada A."/>
            <person name="Hasebe M."/>
            <person name="Kawaguchi M."/>
        </authorList>
    </citation>
    <scope>NUCLEOTIDE SEQUENCE</scope>
    <source>
        <strain evidence="2">AT787</strain>
    </source>
</reference>
<proteinExistence type="predicted"/>
<name>A0A9P3UKH5_LYOSH</name>
<dbReference type="EMBL" id="BRPK01000003">
    <property type="protein sequence ID" value="GLB36402.1"/>
    <property type="molecule type" value="Genomic_DNA"/>
</dbReference>
<evidence type="ECO:0000256" key="1">
    <source>
        <dbReference type="SAM" id="MobiDB-lite"/>
    </source>
</evidence>
<dbReference type="AlphaFoldDB" id="A0A9P3UKH5"/>
<evidence type="ECO:0000313" key="3">
    <source>
        <dbReference type="Proteomes" id="UP001063166"/>
    </source>
</evidence>
<feature type="compositionally biased region" description="Polar residues" evidence="1">
    <location>
        <begin position="52"/>
        <end position="63"/>
    </location>
</feature>
<sequence length="150" mass="16432">MPKPPSRNAAPLAKDDSFYDLTLDIDESELQKLDDFVKDAYNGKAPPVAGPSKSTSATHQTTLFGDVLPPSSSTPSARPQMQRSKSAPRNPFGQQSRKTKVWDHTAFAKTGLKSGKSKSKGKGRALYEDEEEEEEEVEFEQFPAPFVSVG</sequence>
<keyword evidence="3" id="KW-1185">Reference proteome</keyword>
<accession>A0A9P3UKH5</accession>